<protein>
    <submittedName>
        <fullName evidence="2">Anti-sigma B factor antagonist</fullName>
    </submittedName>
</protein>
<feature type="domain" description="STAS" evidence="1">
    <location>
        <begin position="39"/>
        <end position="135"/>
    </location>
</feature>
<evidence type="ECO:0000313" key="3">
    <source>
        <dbReference type="EMBL" id="SFD60688.1"/>
    </source>
</evidence>
<sequence>MTLRTLPARRRAGPRVELHRETAEFDPALHLLLTYPSRDVAVVTAIGDIDTATAPRVSALLWPRLLTKLSAVVLDLSGVAFLGVAGLELITAARTYAPYRDVEFTVVGGPIAVERALRAGELAGDGAPGARHVVA</sequence>
<evidence type="ECO:0000313" key="5">
    <source>
        <dbReference type="Proteomes" id="UP000236729"/>
    </source>
</evidence>
<dbReference type="Proteomes" id="UP000236729">
    <property type="component" value="Unassembled WGS sequence"/>
</dbReference>
<dbReference type="AlphaFoldDB" id="A0A1H6EE31"/>
<dbReference type="Proteomes" id="UP000199690">
    <property type="component" value="Unassembled WGS sequence"/>
</dbReference>
<accession>A0A1H6EE31</accession>
<accession>A0A1I1TTX7</accession>
<reference evidence="4 5" key="2">
    <citation type="submission" date="2016-10" db="EMBL/GenBank/DDBJ databases">
        <authorList>
            <person name="Varghese N."/>
            <person name="Submissions S."/>
        </authorList>
    </citation>
    <scope>NUCLEOTIDE SEQUENCE [LARGE SCALE GENOMIC DNA]</scope>
    <source>
        <strain evidence="5">ATCC 20501</strain>
        <strain evidence="3 4">CGMCC 4.3529</strain>
    </source>
</reference>
<dbReference type="InterPro" id="IPR036513">
    <property type="entry name" value="STAS_dom_sf"/>
</dbReference>
<dbReference type="RefSeq" id="WP_177247596.1">
    <property type="nucleotide sequence ID" value="NZ_FNVB01000010.1"/>
</dbReference>
<dbReference type="Pfam" id="PF01740">
    <property type="entry name" value="STAS"/>
    <property type="match status" value="1"/>
</dbReference>
<gene>
    <name evidence="2" type="ORF">SAMN02982929_06068</name>
    <name evidence="3" type="ORF">SAMN05216506_105218</name>
</gene>
<evidence type="ECO:0000259" key="1">
    <source>
        <dbReference type="PROSITE" id="PS50801"/>
    </source>
</evidence>
<dbReference type="EMBL" id="FNVB01000010">
    <property type="protein sequence ID" value="SEG95045.1"/>
    <property type="molecule type" value="Genomic_DNA"/>
</dbReference>
<dbReference type="PROSITE" id="PS50801">
    <property type="entry name" value="STAS"/>
    <property type="match status" value="1"/>
</dbReference>
<reference evidence="2" key="1">
    <citation type="submission" date="2016-10" db="EMBL/GenBank/DDBJ databases">
        <authorList>
            <person name="de Groot N.N."/>
        </authorList>
    </citation>
    <scope>NUCLEOTIDE SEQUENCE [LARGE SCALE GENOMIC DNA]</scope>
    <source>
        <strain evidence="2">ATCC 20501</strain>
    </source>
</reference>
<name>A0A1H6EE31_9PSEU</name>
<dbReference type="EMBL" id="FOME01000005">
    <property type="protein sequence ID" value="SFD60688.1"/>
    <property type="molecule type" value="Genomic_DNA"/>
</dbReference>
<dbReference type="InterPro" id="IPR002645">
    <property type="entry name" value="STAS_dom"/>
</dbReference>
<evidence type="ECO:0000313" key="4">
    <source>
        <dbReference type="Proteomes" id="UP000199690"/>
    </source>
</evidence>
<dbReference type="SMR" id="A0A1H6EE31"/>
<proteinExistence type="predicted"/>
<evidence type="ECO:0000313" key="2">
    <source>
        <dbReference type="EMBL" id="SEG95045.1"/>
    </source>
</evidence>
<keyword evidence="4" id="KW-1185">Reference proteome</keyword>
<organism evidence="2 5">
    <name type="scientific">Saccharopolyspora kobensis</name>
    <dbReference type="NCBI Taxonomy" id="146035"/>
    <lineage>
        <taxon>Bacteria</taxon>
        <taxon>Bacillati</taxon>
        <taxon>Actinomycetota</taxon>
        <taxon>Actinomycetes</taxon>
        <taxon>Pseudonocardiales</taxon>
        <taxon>Pseudonocardiaceae</taxon>
        <taxon>Saccharopolyspora</taxon>
    </lineage>
</organism>
<dbReference type="CDD" id="cd07043">
    <property type="entry name" value="STAS_anti-anti-sigma_factors"/>
    <property type="match status" value="1"/>
</dbReference>
<dbReference type="SUPFAM" id="SSF52091">
    <property type="entry name" value="SpoIIaa-like"/>
    <property type="match status" value="1"/>
</dbReference>
<dbReference type="Gene3D" id="3.30.750.24">
    <property type="entry name" value="STAS domain"/>
    <property type="match status" value="1"/>
</dbReference>